<gene>
    <name evidence="1" type="ORF">Tci_263868</name>
</gene>
<organism evidence="1">
    <name type="scientific">Tanacetum cinerariifolium</name>
    <name type="common">Dalmatian daisy</name>
    <name type="synonym">Chrysanthemum cinerariifolium</name>
    <dbReference type="NCBI Taxonomy" id="118510"/>
    <lineage>
        <taxon>Eukaryota</taxon>
        <taxon>Viridiplantae</taxon>
        <taxon>Streptophyta</taxon>
        <taxon>Embryophyta</taxon>
        <taxon>Tracheophyta</taxon>
        <taxon>Spermatophyta</taxon>
        <taxon>Magnoliopsida</taxon>
        <taxon>eudicotyledons</taxon>
        <taxon>Gunneridae</taxon>
        <taxon>Pentapetalae</taxon>
        <taxon>asterids</taxon>
        <taxon>campanulids</taxon>
        <taxon>Asterales</taxon>
        <taxon>Asteraceae</taxon>
        <taxon>Asteroideae</taxon>
        <taxon>Anthemideae</taxon>
        <taxon>Anthemidinae</taxon>
        <taxon>Tanacetum</taxon>
    </lineage>
</organism>
<dbReference type="AlphaFoldDB" id="A0A699GYA9"/>
<dbReference type="EMBL" id="BKCJ010080283">
    <property type="protein sequence ID" value="GEW91892.1"/>
    <property type="molecule type" value="Genomic_DNA"/>
</dbReference>
<comment type="caution">
    <text evidence="1">The sequence shown here is derived from an EMBL/GenBank/DDBJ whole genome shotgun (WGS) entry which is preliminary data.</text>
</comment>
<dbReference type="InterPro" id="IPR019149">
    <property type="entry name" value="ABHD18"/>
</dbReference>
<name>A0A699GYA9_TANCI</name>
<evidence type="ECO:0000313" key="1">
    <source>
        <dbReference type="EMBL" id="GEW91892.1"/>
    </source>
</evidence>
<accession>A0A699GYA9</accession>
<feature type="non-terminal residue" evidence="1">
    <location>
        <position position="1"/>
    </location>
</feature>
<sequence>VHTLRKECYELLPFPLRFGRDMDRESCGLGFDTSINTWKMVYVLLKEYAPPDKPELVKKNLSTMVHVFGTNSWREISHVSSYPITGLAGTAGLWSNLVKPENSSFERRMRLGGPLLKENIATMVLERATIEEARSLLHWLDCEEGYGKMGVCGLSMGGVHAPVVLSLHSTPVAIFSFLSQHSAVVAFCEGVLKQAMALDLYIMM</sequence>
<protein>
    <submittedName>
        <fullName evidence="1">Uncharacterized protein</fullName>
    </submittedName>
</protein>
<dbReference type="PANTHER" id="PTHR13617:SF14">
    <property type="entry name" value="PROTEIN ABHD18"/>
    <property type="match status" value="1"/>
</dbReference>
<reference evidence="1" key="1">
    <citation type="journal article" date="2019" name="Sci. Rep.">
        <title>Draft genome of Tanacetum cinerariifolium, the natural source of mosquito coil.</title>
        <authorList>
            <person name="Yamashiro T."/>
            <person name="Shiraishi A."/>
            <person name="Satake H."/>
            <person name="Nakayama K."/>
        </authorList>
    </citation>
    <scope>NUCLEOTIDE SEQUENCE</scope>
</reference>
<dbReference type="PANTHER" id="PTHR13617">
    <property type="entry name" value="PROTEIN ABHD18"/>
    <property type="match status" value="1"/>
</dbReference>
<proteinExistence type="predicted"/>
<dbReference type="Pfam" id="PF09752">
    <property type="entry name" value="ABHD18"/>
    <property type="match status" value="1"/>
</dbReference>